<comment type="caution">
    <text evidence="2">The sequence shown here is derived from an EMBL/GenBank/DDBJ whole genome shotgun (WGS) entry which is preliminary data.</text>
</comment>
<organism evidence="2 3">
    <name type="scientific">Clohesyomyces aquaticus</name>
    <dbReference type="NCBI Taxonomy" id="1231657"/>
    <lineage>
        <taxon>Eukaryota</taxon>
        <taxon>Fungi</taxon>
        <taxon>Dikarya</taxon>
        <taxon>Ascomycota</taxon>
        <taxon>Pezizomycotina</taxon>
        <taxon>Dothideomycetes</taxon>
        <taxon>Pleosporomycetidae</taxon>
        <taxon>Pleosporales</taxon>
        <taxon>Lindgomycetaceae</taxon>
        <taxon>Clohesyomyces</taxon>
    </lineage>
</organism>
<protein>
    <submittedName>
        <fullName evidence="2">Uncharacterized protein</fullName>
    </submittedName>
</protein>
<sequence length="104" mass="10586">MKLVVLASILPALALAARPGQFNVAPSGVACGKGTTISVPDAGAKGNFNPAQSTVVNLKVSGNCHISLYPQANQGGGVSQRLNTDTTGTCITGGPWKSYGYYCD</sequence>
<evidence type="ECO:0000256" key="1">
    <source>
        <dbReference type="SAM" id="SignalP"/>
    </source>
</evidence>
<keyword evidence="1" id="KW-0732">Signal</keyword>
<evidence type="ECO:0000313" key="3">
    <source>
        <dbReference type="Proteomes" id="UP000193144"/>
    </source>
</evidence>
<dbReference type="EMBL" id="MCFA01000029">
    <property type="protein sequence ID" value="ORY14902.1"/>
    <property type="molecule type" value="Genomic_DNA"/>
</dbReference>
<dbReference type="AlphaFoldDB" id="A0A1Y1ZXC8"/>
<feature type="signal peptide" evidence="1">
    <location>
        <begin position="1"/>
        <end position="16"/>
    </location>
</feature>
<feature type="chain" id="PRO_5012711375" evidence="1">
    <location>
        <begin position="17"/>
        <end position="104"/>
    </location>
</feature>
<dbReference type="Proteomes" id="UP000193144">
    <property type="component" value="Unassembled WGS sequence"/>
</dbReference>
<reference evidence="2 3" key="1">
    <citation type="submission" date="2016-07" db="EMBL/GenBank/DDBJ databases">
        <title>Pervasive Adenine N6-methylation of Active Genes in Fungi.</title>
        <authorList>
            <consortium name="DOE Joint Genome Institute"/>
            <person name="Mondo S.J."/>
            <person name="Dannebaum R.O."/>
            <person name="Kuo R.C."/>
            <person name="Labutti K."/>
            <person name="Haridas S."/>
            <person name="Kuo A."/>
            <person name="Salamov A."/>
            <person name="Ahrendt S.R."/>
            <person name="Lipzen A."/>
            <person name="Sullivan W."/>
            <person name="Andreopoulos W.B."/>
            <person name="Clum A."/>
            <person name="Lindquist E."/>
            <person name="Daum C."/>
            <person name="Ramamoorthy G.K."/>
            <person name="Gryganskyi A."/>
            <person name="Culley D."/>
            <person name="Magnuson J.K."/>
            <person name="James T.Y."/>
            <person name="O'Malley M.A."/>
            <person name="Stajich J.E."/>
            <person name="Spatafora J.W."/>
            <person name="Visel A."/>
            <person name="Grigoriev I.V."/>
        </authorList>
    </citation>
    <scope>NUCLEOTIDE SEQUENCE [LARGE SCALE GENOMIC DNA]</scope>
    <source>
        <strain evidence="2 3">CBS 115471</strain>
    </source>
</reference>
<evidence type="ECO:0000313" key="2">
    <source>
        <dbReference type="EMBL" id="ORY14902.1"/>
    </source>
</evidence>
<accession>A0A1Y1ZXC8</accession>
<keyword evidence="3" id="KW-1185">Reference proteome</keyword>
<name>A0A1Y1ZXC8_9PLEO</name>
<dbReference type="OrthoDB" id="5400201at2759"/>
<dbReference type="PROSITE" id="PS51257">
    <property type="entry name" value="PROKAR_LIPOPROTEIN"/>
    <property type="match status" value="1"/>
</dbReference>
<gene>
    <name evidence="2" type="ORF">BCR34DRAFT_585452</name>
</gene>
<proteinExistence type="predicted"/>